<dbReference type="GO" id="GO:0016020">
    <property type="term" value="C:membrane"/>
    <property type="evidence" value="ECO:0007669"/>
    <property type="project" value="UniProtKB-SubCell"/>
</dbReference>
<feature type="signal peptide" evidence="7">
    <location>
        <begin position="1"/>
        <end position="22"/>
    </location>
</feature>
<comment type="similarity">
    <text evidence="7">Belongs to the ligand-gated ion channel (TC 1.A.9) family.</text>
</comment>
<dbReference type="InterPro" id="IPR002172">
    <property type="entry name" value="LDrepeatLR_classA_rpt"/>
</dbReference>
<dbReference type="InterPro" id="IPR038050">
    <property type="entry name" value="Neuro_actylchol_rec"/>
</dbReference>
<keyword evidence="10" id="KW-1185">Reference proteome</keyword>
<dbReference type="InterPro" id="IPR036734">
    <property type="entry name" value="Neur_chan_lig-bd_sf"/>
</dbReference>
<evidence type="ECO:0000313" key="9">
    <source>
        <dbReference type="EMBL" id="TRY72284.1"/>
    </source>
</evidence>
<comment type="subcellular location">
    <subcellularLocation>
        <location evidence="1">Membrane</location>
        <topology evidence="1">Multi-pass membrane protein</topology>
    </subcellularLocation>
</comment>
<name>A0A553P3N3_TIGCA</name>
<keyword evidence="3 7" id="KW-1133">Transmembrane helix</keyword>
<feature type="disulfide bond" evidence="6">
    <location>
        <begin position="616"/>
        <end position="631"/>
    </location>
</feature>
<organism evidence="9 10">
    <name type="scientific">Tigriopus californicus</name>
    <name type="common">Marine copepod</name>
    <dbReference type="NCBI Taxonomy" id="6832"/>
    <lineage>
        <taxon>Eukaryota</taxon>
        <taxon>Metazoa</taxon>
        <taxon>Ecdysozoa</taxon>
        <taxon>Arthropoda</taxon>
        <taxon>Crustacea</taxon>
        <taxon>Multicrustacea</taxon>
        <taxon>Hexanauplia</taxon>
        <taxon>Copepoda</taxon>
        <taxon>Harpacticoida</taxon>
        <taxon>Harpacticidae</taxon>
        <taxon>Tigriopus</taxon>
    </lineage>
</organism>
<evidence type="ECO:0000256" key="2">
    <source>
        <dbReference type="ARBA" id="ARBA00022692"/>
    </source>
</evidence>
<keyword evidence="7" id="KW-0406">Ion transport</keyword>
<dbReference type="InterPro" id="IPR013320">
    <property type="entry name" value="ConA-like_dom_sf"/>
</dbReference>
<dbReference type="SUPFAM" id="SSF90112">
    <property type="entry name" value="Neurotransmitter-gated ion-channel transmembrane pore"/>
    <property type="match status" value="1"/>
</dbReference>
<dbReference type="InterPro" id="IPR006202">
    <property type="entry name" value="Neur_chan_lig-bd"/>
</dbReference>
<feature type="transmembrane region" description="Helical" evidence="7">
    <location>
        <begin position="925"/>
        <end position="949"/>
    </location>
</feature>
<feature type="chain" id="PRO_5022251296" description="Neurotransmitter-gated ion-channel ligand-binding domain-containing protein" evidence="7">
    <location>
        <begin position="23"/>
        <end position="1040"/>
    </location>
</feature>
<keyword evidence="2 7" id="KW-0812">Transmembrane</keyword>
<dbReference type="Gene3D" id="1.20.58.390">
    <property type="entry name" value="Neurotransmitter-gated ion-channel transmembrane domain"/>
    <property type="match status" value="1"/>
</dbReference>
<dbReference type="InterPro" id="IPR036719">
    <property type="entry name" value="Neuro-gated_channel_TM_sf"/>
</dbReference>
<dbReference type="PRINTS" id="PR00252">
    <property type="entry name" value="NRIONCHANNEL"/>
</dbReference>
<dbReference type="PROSITE" id="PS01209">
    <property type="entry name" value="LDLRA_1"/>
    <property type="match status" value="1"/>
</dbReference>
<keyword evidence="4 7" id="KW-0472">Membrane</keyword>
<evidence type="ECO:0000256" key="5">
    <source>
        <dbReference type="ARBA" id="ARBA00023157"/>
    </source>
</evidence>
<dbReference type="InterPro" id="IPR023415">
    <property type="entry name" value="LDLR_class-A_CS"/>
</dbReference>
<dbReference type="CDD" id="cd00112">
    <property type="entry name" value="LDLa"/>
    <property type="match status" value="1"/>
</dbReference>
<keyword evidence="7" id="KW-0813">Transport</keyword>
<feature type="transmembrane region" description="Helical" evidence="7">
    <location>
        <begin position="893"/>
        <end position="910"/>
    </location>
</feature>
<dbReference type="PANTHER" id="PTHR18945">
    <property type="entry name" value="NEUROTRANSMITTER GATED ION CHANNEL"/>
    <property type="match status" value="1"/>
</dbReference>
<dbReference type="Pfam" id="PF02931">
    <property type="entry name" value="Neur_chan_LBD"/>
    <property type="match status" value="1"/>
</dbReference>
<dbReference type="SMART" id="SM00192">
    <property type="entry name" value="LDLa"/>
    <property type="match status" value="1"/>
</dbReference>
<protein>
    <recommendedName>
        <fullName evidence="8">Neurotransmitter-gated ion-channel ligand-binding domain-containing protein</fullName>
    </recommendedName>
</protein>
<feature type="transmembrane region" description="Helical" evidence="7">
    <location>
        <begin position="1014"/>
        <end position="1039"/>
    </location>
</feature>
<dbReference type="EMBL" id="VCGU01000008">
    <property type="protein sequence ID" value="TRY72284.1"/>
    <property type="molecule type" value="Genomic_DNA"/>
</dbReference>
<dbReference type="Proteomes" id="UP000318571">
    <property type="component" value="Chromosome 7"/>
</dbReference>
<dbReference type="OrthoDB" id="6362339at2759"/>
<dbReference type="Gene3D" id="2.60.120.200">
    <property type="match status" value="1"/>
</dbReference>
<keyword evidence="7" id="KW-0732">Signal</keyword>
<dbReference type="STRING" id="6832.A0A553P3N3"/>
<dbReference type="SUPFAM" id="SSF57424">
    <property type="entry name" value="LDL receptor-like module"/>
    <property type="match status" value="1"/>
</dbReference>
<evidence type="ECO:0000259" key="8">
    <source>
        <dbReference type="Pfam" id="PF02931"/>
    </source>
</evidence>
<proteinExistence type="inferred from homology"/>
<evidence type="ECO:0000256" key="6">
    <source>
        <dbReference type="PROSITE-ProRule" id="PRU00124"/>
    </source>
</evidence>
<sequence>MSCKILVLFAISSLTLEHSASAQLPLEEFVVTLAGFSVQSGVKVGELHREPEVSELDSNETSTFKAPTSLFQSLTSGNLSEFSICVRFRAHYQRPEMVLMAAYVENKTNIVIGLEETRKEIYFKYSVSEYSNEMVRISFDWLPRLNEWEHICFSKKKEPDQELRQIKFFVNGKPKGQKSGITARLDDITLVTLGQTDPPSAVTGFSGDIAHFVIVDRGLNLKDIKALSDCETNYLDLLSQGAPSLLWREGTWESIFEPDNETSVDVHARPLGQYLDWREICRPSSTAKTVHMVPIYRRKSKDFHKQICTSIGGSLPDLVNFGKEKSDQRNNFLFDLFLNARIPRVTRIPLRKDYVDENVESFMKTPLNMQNCFVDDELVIWLDDSDSATKSPLARGSKGVHGVPINPKTGKPLNFLPPGLNIAFGPNLGGGGAGDKKEECVHHILSNGTAVEKCGNDPQACSICLLPRRTTLRIRGLCEKSLLNDHRSDGDGDYGSEFDSDFFVIGHRITGETIFRGKFGSHIRKDVSDEDTSEDRGGDWILESLVGSDREESRAVLKKTPPTKLPVGRNSWEMVSDICKGEDNGGDGSIQLSLTSCKKDEFTCNTGKCIPLNYRCDLYEDCENEEDEENCDFLEINDNYKGQVAPRHIQKGVPWPVYVEVEVVSFPEIQALEQKISVDFHLSLRWYDPRLEYRNLKPGKQENPISSESIVSLWVPRLGLLNGLSEFQTIVIEDDAPLYRGYVWRRSNSKPNGIDNPVEDEIFAGSKNPIILKREFYQDFKCDFDLSWYPFDRQKCFMNFTVQGATTRNLILRADNKNVNYLGLEYLVEYQVGEMNLDVPTVASGNFSTAVVEIMFVRRVFYHLLNIFLQSLLLIITGYMSLFFHVNNFSDRVMVALTVMLVMASLQSAIQDSLPRTAYIKFIDWWILFSLNTQIFIMAYHTFLGYYCYKEYREYKEDFRLTRGKGGITNNGFQMSDMKTNGSNVTIGSDSSLDDELVASEEYDYPKAKKNNKYVMIIFCSVLIGFNVIYWTVAMVVYLG</sequence>
<gene>
    <name evidence="9" type="ORF">TCAL_08599</name>
</gene>
<evidence type="ECO:0000256" key="4">
    <source>
        <dbReference type="ARBA" id="ARBA00023136"/>
    </source>
</evidence>
<dbReference type="AlphaFoldDB" id="A0A553P3N3"/>
<reference evidence="9 10" key="1">
    <citation type="journal article" date="2018" name="Nat. Ecol. Evol.">
        <title>Genomic signatures of mitonuclear coevolution across populations of Tigriopus californicus.</title>
        <authorList>
            <person name="Barreto F.S."/>
            <person name="Watson E.T."/>
            <person name="Lima T.G."/>
            <person name="Willett C.S."/>
            <person name="Edmands S."/>
            <person name="Li W."/>
            <person name="Burton R.S."/>
        </authorList>
    </citation>
    <scope>NUCLEOTIDE SEQUENCE [LARGE SCALE GENOMIC DNA]</scope>
    <source>
        <strain evidence="9 10">San Diego</strain>
    </source>
</reference>
<dbReference type="PROSITE" id="PS00236">
    <property type="entry name" value="NEUROTR_ION_CHANNEL"/>
    <property type="match status" value="1"/>
</dbReference>
<dbReference type="PROSITE" id="PS50068">
    <property type="entry name" value="LDLRA_2"/>
    <property type="match status" value="1"/>
</dbReference>
<dbReference type="InterPro" id="IPR018000">
    <property type="entry name" value="Neurotransmitter_ion_chnl_CS"/>
</dbReference>
<evidence type="ECO:0000256" key="3">
    <source>
        <dbReference type="ARBA" id="ARBA00022989"/>
    </source>
</evidence>
<feature type="transmembrane region" description="Helical" evidence="7">
    <location>
        <begin position="860"/>
        <end position="886"/>
    </location>
</feature>
<feature type="disulfide bond" evidence="6">
    <location>
        <begin position="597"/>
        <end position="609"/>
    </location>
</feature>
<dbReference type="Pfam" id="PF00057">
    <property type="entry name" value="Ldl_recept_a"/>
    <property type="match status" value="1"/>
</dbReference>
<dbReference type="SUPFAM" id="SSF49899">
    <property type="entry name" value="Concanavalin A-like lectins/glucanases"/>
    <property type="match status" value="1"/>
</dbReference>
<dbReference type="SUPFAM" id="SSF63712">
    <property type="entry name" value="Nicotinic receptor ligand binding domain-like"/>
    <property type="match status" value="1"/>
</dbReference>
<accession>A0A553P3N3</accession>
<dbReference type="Pfam" id="PF13385">
    <property type="entry name" value="Laminin_G_3"/>
    <property type="match status" value="1"/>
</dbReference>
<feature type="disulfide bond" evidence="6">
    <location>
        <begin position="604"/>
        <end position="622"/>
    </location>
</feature>
<dbReference type="GO" id="GO:0005230">
    <property type="term" value="F:extracellular ligand-gated monoatomic ion channel activity"/>
    <property type="evidence" value="ECO:0007669"/>
    <property type="project" value="InterPro"/>
</dbReference>
<dbReference type="Gene3D" id="4.10.400.10">
    <property type="entry name" value="Low-density Lipoprotein Receptor"/>
    <property type="match status" value="1"/>
</dbReference>
<evidence type="ECO:0000256" key="7">
    <source>
        <dbReference type="RuleBase" id="RU000687"/>
    </source>
</evidence>
<keyword evidence="7" id="KW-0407">Ion channel</keyword>
<dbReference type="InterPro" id="IPR006201">
    <property type="entry name" value="Neur_channel"/>
</dbReference>
<dbReference type="InterPro" id="IPR036055">
    <property type="entry name" value="LDL_receptor-like_sf"/>
</dbReference>
<dbReference type="GO" id="GO:0004888">
    <property type="term" value="F:transmembrane signaling receptor activity"/>
    <property type="evidence" value="ECO:0007669"/>
    <property type="project" value="InterPro"/>
</dbReference>
<evidence type="ECO:0000313" key="10">
    <source>
        <dbReference type="Proteomes" id="UP000318571"/>
    </source>
</evidence>
<dbReference type="Gene3D" id="2.70.170.10">
    <property type="entry name" value="Neurotransmitter-gated ion-channel ligand-binding domain"/>
    <property type="match status" value="1"/>
</dbReference>
<comment type="caution">
    <text evidence="9">The sequence shown here is derived from an EMBL/GenBank/DDBJ whole genome shotgun (WGS) entry which is preliminary data.</text>
</comment>
<evidence type="ECO:0000256" key="1">
    <source>
        <dbReference type="ARBA" id="ARBA00004141"/>
    </source>
</evidence>
<keyword evidence="5 6" id="KW-1015">Disulfide bond</keyword>
<feature type="domain" description="Neurotransmitter-gated ion-channel ligand-binding" evidence="8">
    <location>
        <begin position="636"/>
        <end position="727"/>
    </location>
</feature>